<sequence>MVVRAASRPQPAGTSTGTALGSAARPAGGTLIVMSTRLQAGDTAPDFTLADADGTAVSLADYRGRKVVVYFYPAASTPGCTKEACDFRDNLAELNGAGIDVLGISPDKPAKLATFRDNEELTFPLLSDPDREVLTAWGAFGEKKLYGKTVTGVIRSTFLVGEDGTIVDAQYNVKATGHVAKLRRDWKV</sequence>
<dbReference type="GO" id="GO:0005737">
    <property type="term" value="C:cytoplasm"/>
    <property type="evidence" value="ECO:0007669"/>
    <property type="project" value="TreeGrafter"/>
</dbReference>
<dbReference type="Pfam" id="PF00578">
    <property type="entry name" value="AhpC-TSA"/>
    <property type="match status" value="1"/>
</dbReference>
<proteinExistence type="inferred from homology"/>
<evidence type="ECO:0000256" key="1">
    <source>
        <dbReference type="ARBA" id="ARBA00003330"/>
    </source>
</evidence>
<protein>
    <recommendedName>
        <fullName evidence="3">thioredoxin-dependent peroxiredoxin</fullName>
        <ecNumber evidence="3">1.11.1.24</ecNumber>
    </recommendedName>
    <alternativeName>
        <fullName evidence="11">Bacterioferritin comigratory protein</fullName>
    </alternativeName>
    <alternativeName>
        <fullName evidence="9">Thioredoxin peroxidase</fullName>
    </alternativeName>
</protein>
<dbReference type="AlphaFoldDB" id="A0AA44USP9"/>
<dbReference type="Gene3D" id="3.40.30.10">
    <property type="entry name" value="Glutaredoxin"/>
    <property type="match status" value="1"/>
</dbReference>
<evidence type="ECO:0000256" key="11">
    <source>
        <dbReference type="ARBA" id="ARBA00041373"/>
    </source>
</evidence>
<organism evidence="15 16">
    <name type="scientific">Pseudonocardia alni</name>
    <name type="common">Amycolata alni</name>
    <dbReference type="NCBI Taxonomy" id="33907"/>
    <lineage>
        <taxon>Bacteria</taxon>
        <taxon>Bacillati</taxon>
        <taxon>Actinomycetota</taxon>
        <taxon>Actinomycetes</taxon>
        <taxon>Pseudonocardiales</taxon>
        <taxon>Pseudonocardiaceae</taxon>
        <taxon>Pseudonocardia</taxon>
    </lineage>
</organism>
<dbReference type="GO" id="GO:0045454">
    <property type="term" value="P:cell redox homeostasis"/>
    <property type="evidence" value="ECO:0007669"/>
    <property type="project" value="TreeGrafter"/>
</dbReference>
<comment type="catalytic activity">
    <reaction evidence="12">
        <text>a hydroperoxide + [thioredoxin]-dithiol = an alcohol + [thioredoxin]-disulfide + H2O</text>
        <dbReference type="Rhea" id="RHEA:62620"/>
        <dbReference type="Rhea" id="RHEA-COMP:10698"/>
        <dbReference type="Rhea" id="RHEA-COMP:10700"/>
        <dbReference type="ChEBI" id="CHEBI:15377"/>
        <dbReference type="ChEBI" id="CHEBI:29950"/>
        <dbReference type="ChEBI" id="CHEBI:30879"/>
        <dbReference type="ChEBI" id="CHEBI:35924"/>
        <dbReference type="ChEBI" id="CHEBI:50058"/>
        <dbReference type="EC" id="1.11.1.24"/>
    </reaction>
</comment>
<evidence type="ECO:0000256" key="4">
    <source>
        <dbReference type="ARBA" id="ARBA00022559"/>
    </source>
</evidence>
<name>A0AA44USP9_PSEA5</name>
<keyword evidence="6" id="KW-0560">Oxidoreductase</keyword>
<evidence type="ECO:0000256" key="9">
    <source>
        <dbReference type="ARBA" id="ARBA00032824"/>
    </source>
</evidence>
<evidence type="ECO:0000256" key="2">
    <source>
        <dbReference type="ARBA" id="ARBA00011245"/>
    </source>
</evidence>
<dbReference type="GO" id="GO:0034599">
    <property type="term" value="P:cellular response to oxidative stress"/>
    <property type="evidence" value="ECO:0007669"/>
    <property type="project" value="TreeGrafter"/>
</dbReference>
<dbReference type="InterPro" id="IPR000866">
    <property type="entry name" value="AhpC/TSA"/>
</dbReference>
<evidence type="ECO:0000313" key="15">
    <source>
        <dbReference type="EMBL" id="PKB32789.1"/>
    </source>
</evidence>
<comment type="similarity">
    <text evidence="10">Belongs to the peroxiredoxin family. BCP/PrxQ subfamily.</text>
</comment>
<dbReference type="PANTHER" id="PTHR42801:SF4">
    <property type="entry name" value="AHPC_TSA FAMILY PROTEIN"/>
    <property type="match status" value="1"/>
</dbReference>
<evidence type="ECO:0000313" key="16">
    <source>
        <dbReference type="Proteomes" id="UP000232453"/>
    </source>
</evidence>
<dbReference type="InterPro" id="IPR013766">
    <property type="entry name" value="Thioredoxin_domain"/>
</dbReference>
<dbReference type="PROSITE" id="PS51352">
    <property type="entry name" value="THIOREDOXIN_2"/>
    <property type="match status" value="1"/>
</dbReference>
<dbReference type="FunFam" id="3.40.30.10:FF:000007">
    <property type="entry name" value="Thioredoxin-dependent thiol peroxidase"/>
    <property type="match status" value="1"/>
</dbReference>
<keyword evidence="5" id="KW-0049">Antioxidant</keyword>
<feature type="domain" description="Thioredoxin" evidence="14">
    <location>
        <begin position="38"/>
        <end position="188"/>
    </location>
</feature>
<comment type="function">
    <text evidence="1">Thiol-specific peroxidase that catalyzes the reduction of hydrogen peroxide and organic hydroperoxides to water and alcohols, respectively. Plays a role in cell protection against oxidative stress by detoxifying peroxides and as sensor of hydrogen peroxide-mediated signaling events.</text>
</comment>
<dbReference type="CDD" id="cd03017">
    <property type="entry name" value="PRX_BCP"/>
    <property type="match status" value="1"/>
</dbReference>
<dbReference type="NCBIfam" id="NF006960">
    <property type="entry name" value="PRK09437.1"/>
    <property type="match status" value="1"/>
</dbReference>
<dbReference type="SUPFAM" id="SSF52833">
    <property type="entry name" value="Thioredoxin-like"/>
    <property type="match status" value="1"/>
</dbReference>
<dbReference type="EMBL" id="PHUJ01000003">
    <property type="protein sequence ID" value="PKB32789.1"/>
    <property type="molecule type" value="Genomic_DNA"/>
</dbReference>
<dbReference type="InterPro" id="IPR050924">
    <property type="entry name" value="Peroxiredoxin_BCP/PrxQ"/>
</dbReference>
<comment type="subunit">
    <text evidence="2">Monomer.</text>
</comment>
<keyword evidence="4" id="KW-0575">Peroxidase</keyword>
<evidence type="ECO:0000256" key="10">
    <source>
        <dbReference type="ARBA" id="ARBA00038489"/>
    </source>
</evidence>
<gene>
    <name evidence="15" type="ORF">ATL51_4529</name>
</gene>
<evidence type="ECO:0000256" key="6">
    <source>
        <dbReference type="ARBA" id="ARBA00023002"/>
    </source>
</evidence>
<evidence type="ECO:0000256" key="13">
    <source>
        <dbReference type="SAM" id="MobiDB-lite"/>
    </source>
</evidence>
<evidence type="ECO:0000256" key="7">
    <source>
        <dbReference type="ARBA" id="ARBA00023157"/>
    </source>
</evidence>
<evidence type="ECO:0000256" key="8">
    <source>
        <dbReference type="ARBA" id="ARBA00023284"/>
    </source>
</evidence>
<evidence type="ECO:0000259" key="14">
    <source>
        <dbReference type="PROSITE" id="PS51352"/>
    </source>
</evidence>
<evidence type="ECO:0000256" key="5">
    <source>
        <dbReference type="ARBA" id="ARBA00022862"/>
    </source>
</evidence>
<dbReference type="Proteomes" id="UP000232453">
    <property type="component" value="Unassembled WGS sequence"/>
</dbReference>
<evidence type="ECO:0000256" key="3">
    <source>
        <dbReference type="ARBA" id="ARBA00013017"/>
    </source>
</evidence>
<reference evidence="15 16" key="1">
    <citation type="submission" date="2017-11" db="EMBL/GenBank/DDBJ databases">
        <title>Sequencing the genomes of 1000 actinobacteria strains.</title>
        <authorList>
            <person name="Klenk H.-P."/>
        </authorList>
    </citation>
    <scope>NUCLEOTIDE SEQUENCE [LARGE SCALE GENOMIC DNA]</scope>
    <source>
        <strain evidence="15 16">DSM 44104</strain>
    </source>
</reference>
<accession>A0AA44USP9</accession>
<dbReference type="PANTHER" id="PTHR42801">
    <property type="entry name" value="THIOREDOXIN-DEPENDENT PEROXIDE REDUCTASE"/>
    <property type="match status" value="1"/>
</dbReference>
<dbReference type="EC" id="1.11.1.24" evidence="3"/>
<evidence type="ECO:0000256" key="12">
    <source>
        <dbReference type="ARBA" id="ARBA00049091"/>
    </source>
</evidence>
<keyword evidence="7" id="KW-1015">Disulfide bond</keyword>
<dbReference type="GO" id="GO:0008379">
    <property type="term" value="F:thioredoxin peroxidase activity"/>
    <property type="evidence" value="ECO:0007669"/>
    <property type="project" value="TreeGrafter"/>
</dbReference>
<feature type="region of interest" description="Disordered" evidence="13">
    <location>
        <begin position="1"/>
        <end position="23"/>
    </location>
</feature>
<comment type="caution">
    <text evidence="15">The sequence shown here is derived from an EMBL/GenBank/DDBJ whole genome shotgun (WGS) entry which is preliminary data.</text>
</comment>
<keyword evidence="8" id="KW-0676">Redox-active center</keyword>
<dbReference type="InterPro" id="IPR036249">
    <property type="entry name" value="Thioredoxin-like_sf"/>
</dbReference>